<reference evidence="2" key="1">
    <citation type="journal article" date="2013" name="Science">
        <title>Gene transfer from bacteria and archaea facilitated evolution of an extremophilic eukaryote.</title>
        <authorList>
            <person name="Schonknecht G."/>
            <person name="Chen W.H."/>
            <person name="Ternes C.M."/>
            <person name="Barbier G.G."/>
            <person name="Shrestha R.P."/>
            <person name="Stanke M."/>
            <person name="Brautigam A."/>
            <person name="Baker B.J."/>
            <person name="Banfield J.F."/>
            <person name="Garavito R.M."/>
            <person name="Carr K."/>
            <person name="Wilkerson C."/>
            <person name="Rensing S.A."/>
            <person name="Gagneul D."/>
            <person name="Dickenson N.E."/>
            <person name="Oesterhelt C."/>
            <person name="Lercher M.J."/>
            <person name="Weber A.P."/>
        </authorList>
    </citation>
    <scope>NUCLEOTIDE SEQUENCE [LARGE SCALE GENOMIC DNA]</scope>
    <source>
        <strain evidence="2">074W</strain>
    </source>
</reference>
<proteinExistence type="predicted"/>
<organism evidence="1 2">
    <name type="scientific">Galdieria sulphuraria</name>
    <name type="common">Red alga</name>
    <dbReference type="NCBI Taxonomy" id="130081"/>
    <lineage>
        <taxon>Eukaryota</taxon>
        <taxon>Rhodophyta</taxon>
        <taxon>Bangiophyceae</taxon>
        <taxon>Galdieriales</taxon>
        <taxon>Galdieriaceae</taxon>
        <taxon>Galdieria</taxon>
    </lineage>
</organism>
<dbReference type="Proteomes" id="UP000030680">
    <property type="component" value="Unassembled WGS sequence"/>
</dbReference>
<dbReference type="KEGG" id="gsl:Gasu_32530"/>
<dbReference type="EMBL" id="KB454509">
    <property type="protein sequence ID" value="EME29432.1"/>
    <property type="molecule type" value="Genomic_DNA"/>
</dbReference>
<protein>
    <submittedName>
        <fullName evidence="1">Uncharacterized protein</fullName>
    </submittedName>
</protein>
<dbReference type="AlphaFoldDB" id="M2XH83"/>
<sequence>MEFLLPYCHTFNRLLSFCSTFLNRIIVVLRSVFSGLCSSFASRRYCLVPWLSAAYIEALYVYVSLSDLPCIGVNFDCALHEFICKIALSKFPSAGKLLSKVIPSIRRGPFEWLMIEKVPVIL</sequence>
<accession>M2XH83</accession>
<dbReference type="Gramene" id="EME29432">
    <property type="protein sequence ID" value="EME29432"/>
    <property type="gene ID" value="Gasu_32530"/>
</dbReference>
<keyword evidence="2" id="KW-1185">Reference proteome</keyword>
<evidence type="ECO:0000313" key="1">
    <source>
        <dbReference type="EMBL" id="EME29432.1"/>
    </source>
</evidence>
<dbReference type="RefSeq" id="XP_005705952.1">
    <property type="nucleotide sequence ID" value="XM_005705895.1"/>
</dbReference>
<evidence type="ECO:0000313" key="2">
    <source>
        <dbReference type="Proteomes" id="UP000030680"/>
    </source>
</evidence>
<gene>
    <name evidence="1" type="ORF">Gasu_32530</name>
</gene>
<name>M2XH83_GALSU</name>
<dbReference type="eggNOG" id="ENOG502RQRR">
    <property type="taxonomic scope" value="Eukaryota"/>
</dbReference>
<dbReference type="GeneID" id="17088228"/>